<feature type="domain" description="Glycoside hydrolase family 3 N-terminal" evidence="7">
    <location>
        <begin position="105"/>
        <end position="402"/>
    </location>
</feature>
<dbReference type="Gene3D" id="3.20.20.300">
    <property type="entry name" value="Glycoside hydrolase, family 3, N-terminal domain"/>
    <property type="match status" value="1"/>
</dbReference>
<evidence type="ECO:0000313" key="9">
    <source>
        <dbReference type="Proteomes" id="UP001199469"/>
    </source>
</evidence>
<evidence type="ECO:0000256" key="1">
    <source>
        <dbReference type="ARBA" id="ARBA00001231"/>
    </source>
</evidence>
<reference evidence="8 9" key="1">
    <citation type="submission" date="2021-11" db="EMBL/GenBank/DDBJ databases">
        <title>Draft genome sequence of Actinomycetospora sp. SF1 isolated from the rhizosphere soil.</title>
        <authorList>
            <person name="Duangmal K."/>
            <person name="Chantavorakit T."/>
        </authorList>
    </citation>
    <scope>NUCLEOTIDE SEQUENCE [LARGE SCALE GENOMIC DNA]</scope>
    <source>
        <strain evidence="8 9">TBRC 5722</strain>
    </source>
</reference>
<comment type="similarity">
    <text evidence="2">Belongs to the glycosyl hydrolase 3 family.</text>
</comment>
<name>A0ABS8PBS4_9PSEU</name>
<feature type="compositionally biased region" description="Low complexity" evidence="6">
    <location>
        <begin position="47"/>
        <end position="69"/>
    </location>
</feature>
<dbReference type="InterPro" id="IPR036962">
    <property type="entry name" value="Glyco_hydro_3_N_sf"/>
</dbReference>
<proteinExistence type="inferred from homology"/>
<comment type="caution">
    <text evidence="8">The sequence shown here is derived from an EMBL/GenBank/DDBJ whole genome shotgun (WGS) entry which is preliminary data.</text>
</comment>
<evidence type="ECO:0000256" key="6">
    <source>
        <dbReference type="SAM" id="MobiDB-lite"/>
    </source>
</evidence>
<accession>A0ABS8PBS4</accession>
<keyword evidence="5" id="KW-0326">Glycosidase</keyword>
<dbReference type="InterPro" id="IPR017853">
    <property type="entry name" value="GH"/>
</dbReference>
<organism evidence="8 9">
    <name type="scientific">Actinomycetospora endophytica</name>
    <dbReference type="NCBI Taxonomy" id="2291215"/>
    <lineage>
        <taxon>Bacteria</taxon>
        <taxon>Bacillati</taxon>
        <taxon>Actinomycetota</taxon>
        <taxon>Actinomycetes</taxon>
        <taxon>Pseudonocardiales</taxon>
        <taxon>Pseudonocardiaceae</taxon>
        <taxon>Actinomycetospora</taxon>
    </lineage>
</organism>
<dbReference type="EMBL" id="JAJNDB010000002">
    <property type="protein sequence ID" value="MCD2194439.1"/>
    <property type="molecule type" value="Genomic_DNA"/>
</dbReference>
<dbReference type="PROSITE" id="PS00775">
    <property type="entry name" value="GLYCOSYL_HYDROL_F3"/>
    <property type="match status" value="1"/>
</dbReference>
<feature type="region of interest" description="Disordered" evidence="6">
    <location>
        <begin position="37"/>
        <end position="69"/>
    </location>
</feature>
<keyword evidence="9" id="KW-1185">Reference proteome</keyword>
<evidence type="ECO:0000256" key="3">
    <source>
        <dbReference type="ARBA" id="ARBA00012663"/>
    </source>
</evidence>
<evidence type="ECO:0000256" key="2">
    <source>
        <dbReference type="ARBA" id="ARBA00005336"/>
    </source>
</evidence>
<dbReference type="RefSeq" id="WP_230734411.1">
    <property type="nucleotide sequence ID" value="NZ_JAJNDB010000002.1"/>
</dbReference>
<keyword evidence="4" id="KW-0378">Hydrolase</keyword>
<dbReference type="Pfam" id="PF00933">
    <property type="entry name" value="Glyco_hydro_3"/>
    <property type="match status" value="1"/>
</dbReference>
<evidence type="ECO:0000256" key="4">
    <source>
        <dbReference type="ARBA" id="ARBA00022801"/>
    </source>
</evidence>
<dbReference type="InterPro" id="IPR001764">
    <property type="entry name" value="Glyco_hydro_3_N"/>
</dbReference>
<sequence>MTPRPDPRPSRPSGTAASRQVRLAGATVLAAGLLAGCGSTQAPTAPPAASSPTAGTSASPASPTTAPAGPAACVDATYDRLTPAQRWAQLLVVGLPAGGVSPAARTALTKEPGGIILTDGDTASSDDVTQVVTSAQATGGGDVPMLVTADQEGGQVQELKGPGFTRIPPATTQGKDPAALRGQAKTWGKELRDVGVTADLAPVADVVDPALGTANAPVGKFGRQFGTDVNTVAPAVTAFVNGMRDAKVASALKHFPGLGEVRQNTDFAGGVVDQQTSADSPQLGSFAAGIKAGAPLVMMSSARYAKIDPDNQAVFSSKVMNDLLRQRLGFTGVIMTDDVGAAQALADTPVGARATKFLAAGGDLILTVQPQDLTPMLDAITAAAKEPAFAARAQDAVHRVLALKQQQGVLHC</sequence>
<dbReference type="EC" id="3.2.1.52" evidence="3"/>
<dbReference type="PANTHER" id="PTHR30480:SF13">
    <property type="entry name" value="BETA-HEXOSAMINIDASE"/>
    <property type="match status" value="1"/>
</dbReference>
<comment type="catalytic activity">
    <reaction evidence="1">
        <text>Hydrolysis of terminal non-reducing N-acetyl-D-hexosamine residues in N-acetyl-beta-D-hexosaminides.</text>
        <dbReference type="EC" id="3.2.1.52"/>
    </reaction>
</comment>
<evidence type="ECO:0000256" key="5">
    <source>
        <dbReference type="ARBA" id="ARBA00023295"/>
    </source>
</evidence>
<dbReference type="PANTHER" id="PTHR30480">
    <property type="entry name" value="BETA-HEXOSAMINIDASE-RELATED"/>
    <property type="match status" value="1"/>
</dbReference>
<evidence type="ECO:0000313" key="8">
    <source>
        <dbReference type="EMBL" id="MCD2194439.1"/>
    </source>
</evidence>
<gene>
    <name evidence="8" type="ORF">LQ327_13765</name>
</gene>
<dbReference type="InterPro" id="IPR019800">
    <property type="entry name" value="Glyco_hydro_3_AS"/>
</dbReference>
<dbReference type="SUPFAM" id="SSF51445">
    <property type="entry name" value="(Trans)glycosidases"/>
    <property type="match status" value="1"/>
</dbReference>
<evidence type="ECO:0000259" key="7">
    <source>
        <dbReference type="Pfam" id="PF00933"/>
    </source>
</evidence>
<protein>
    <recommendedName>
        <fullName evidence="3">beta-N-acetylhexosaminidase</fullName>
        <ecNumber evidence="3">3.2.1.52</ecNumber>
    </recommendedName>
</protein>
<dbReference type="InterPro" id="IPR050226">
    <property type="entry name" value="NagZ_Beta-hexosaminidase"/>
</dbReference>
<dbReference type="Proteomes" id="UP001199469">
    <property type="component" value="Unassembled WGS sequence"/>
</dbReference>